<dbReference type="CDD" id="cd00132">
    <property type="entry name" value="CRIB"/>
    <property type="match status" value="1"/>
</dbReference>
<dbReference type="InterPro" id="IPR036936">
    <property type="entry name" value="CRIB_dom_sf"/>
</dbReference>
<dbReference type="Ensembl" id="ENSPMGT00000021023.1">
    <property type="protein sequence ID" value="ENSPMGP00000019728.1"/>
    <property type="gene ID" value="ENSPMGG00000016000.1"/>
</dbReference>
<dbReference type="Gene3D" id="3.90.810.10">
    <property type="entry name" value="CRIB domain"/>
    <property type="match status" value="1"/>
</dbReference>
<dbReference type="STRING" id="409849.ENSPMGP00000019728"/>
<reference evidence="2" key="2">
    <citation type="submission" date="2025-09" db="UniProtKB">
        <authorList>
            <consortium name="Ensembl"/>
        </authorList>
    </citation>
    <scope>IDENTIFICATION</scope>
</reference>
<evidence type="ECO:0000313" key="2">
    <source>
        <dbReference type="Ensembl" id="ENSPMGP00000019728.1"/>
    </source>
</evidence>
<dbReference type="AlphaFoldDB" id="A0A3B4ARG1"/>
<evidence type="ECO:0000259" key="1">
    <source>
        <dbReference type="PROSITE" id="PS50108"/>
    </source>
</evidence>
<name>A0A3B4ARG1_9GOBI</name>
<dbReference type="PROSITE" id="PS50108">
    <property type="entry name" value="CRIB"/>
    <property type="match status" value="1"/>
</dbReference>
<sequence length="90" mass="9823">MSEIIALFMCMLRDPELRSKMISGPTNFNHISHMGPGDGMQILRDLPMVRREVSVVKGSGGGPHCGENRLYKEVDSVSVMSPTAFGSKLS</sequence>
<keyword evidence="3" id="KW-1185">Reference proteome</keyword>
<dbReference type="SMART" id="SM00285">
    <property type="entry name" value="PBD"/>
    <property type="match status" value="1"/>
</dbReference>
<protein>
    <recommendedName>
        <fullName evidence="1">CRIB domain-containing protein</fullName>
    </recommendedName>
</protein>
<accession>A0A3B4ARG1</accession>
<proteinExistence type="predicted"/>
<evidence type="ECO:0000313" key="3">
    <source>
        <dbReference type="Proteomes" id="UP000261520"/>
    </source>
</evidence>
<dbReference type="Proteomes" id="UP000261520">
    <property type="component" value="Unplaced"/>
</dbReference>
<feature type="domain" description="CRIB" evidence="1">
    <location>
        <begin position="22"/>
        <end position="35"/>
    </location>
</feature>
<reference evidence="2" key="1">
    <citation type="submission" date="2025-08" db="UniProtKB">
        <authorList>
            <consortium name="Ensembl"/>
        </authorList>
    </citation>
    <scope>IDENTIFICATION</scope>
</reference>
<organism evidence="2 3">
    <name type="scientific">Periophthalmus magnuspinnatus</name>
    <dbReference type="NCBI Taxonomy" id="409849"/>
    <lineage>
        <taxon>Eukaryota</taxon>
        <taxon>Metazoa</taxon>
        <taxon>Chordata</taxon>
        <taxon>Craniata</taxon>
        <taxon>Vertebrata</taxon>
        <taxon>Euteleostomi</taxon>
        <taxon>Actinopterygii</taxon>
        <taxon>Neopterygii</taxon>
        <taxon>Teleostei</taxon>
        <taxon>Neoteleostei</taxon>
        <taxon>Acanthomorphata</taxon>
        <taxon>Gobiaria</taxon>
        <taxon>Gobiiformes</taxon>
        <taxon>Gobioidei</taxon>
        <taxon>Gobiidae</taxon>
        <taxon>Oxudercinae</taxon>
        <taxon>Periophthalmus</taxon>
    </lineage>
</organism>
<dbReference type="InterPro" id="IPR000095">
    <property type="entry name" value="CRIB_dom"/>
</dbReference>